<sequence>MEEVLYDSDEAGYSNESKEETNRDVKSDDNNGRDVNDSQREGSDNGRDYKDNGGREKMEPSEGDRRESIGEGQWESKPRYEYSKKRYVQNPEYGAKYNERNYGYDKERNYNYDKEKSFHYEKSYDKGGYDKGYEKPNYEKSGYEKHGYEKHGYERPNYEKPHYEKPNYEKPGYEKAGYDKDYQNRGYHTKPRYQSSYGYPNEKQEDYKMNKPYEKHYEKDREFYHKTPYNKHHHDKPYENKPFYSKPYFHHKPNWDENKRSEHGFQKEWHHRPHENRHEGQFEHQEKYHQSKPYYNRENNFQKFDNPKFHEFRNQFETPKKWHEKRYENFHDKNRVDNFEDKQKYFKGQNEDYEHHYKSPMVVKRPRDSSPSNRDEEHKKTISSSKSNYNVDLPFDSLNDLCDVSRWKDGDEFETELGKELAARMEDAFQKRPLRHVAEGF</sequence>
<feature type="region of interest" description="Disordered" evidence="1">
    <location>
        <begin position="1"/>
        <end position="207"/>
    </location>
</feature>
<dbReference type="HOGENOM" id="CLU_621341_0_0_1"/>
<feature type="compositionally biased region" description="Basic and acidic residues" evidence="1">
    <location>
        <begin position="333"/>
        <end position="357"/>
    </location>
</feature>
<feature type="region of interest" description="Disordered" evidence="1">
    <location>
        <begin position="333"/>
        <end position="392"/>
    </location>
</feature>
<dbReference type="EMBL" id="ML004971">
    <property type="protein sequence ID" value="RKP21272.1"/>
    <property type="molecule type" value="Genomic_DNA"/>
</dbReference>
<feature type="compositionally biased region" description="Basic and acidic residues" evidence="1">
    <location>
        <begin position="365"/>
        <end position="380"/>
    </location>
</feature>
<feature type="compositionally biased region" description="Basic and acidic residues" evidence="1">
    <location>
        <begin position="16"/>
        <end position="84"/>
    </location>
</feature>
<evidence type="ECO:0000313" key="5">
    <source>
        <dbReference type="Proteomes" id="UP000281549"/>
    </source>
</evidence>
<feature type="compositionally biased region" description="Acidic residues" evidence="1">
    <location>
        <begin position="1"/>
        <end position="10"/>
    </location>
</feature>
<evidence type="ECO:0000256" key="1">
    <source>
        <dbReference type="SAM" id="MobiDB-lite"/>
    </source>
</evidence>
<reference evidence="5" key="2">
    <citation type="journal article" date="2018" name="Nat. Microbiol.">
        <title>Leveraging single-cell genomics to expand the fungal tree of life.</title>
        <authorList>
            <person name="Ahrendt S.R."/>
            <person name="Quandt C.A."/>
            <person name="Ciobanu D."/>
            <person name="Clum A."/>
            <person name="Salamov A."/>
            <person name="Andreopoulos B."/>
            <person name="Cheng J.F."/>
            <person name="Woyke T."/>
            <person name="Pelin A."/>
            <person name="Henrissat B."/>
            <person name="Reynolds N.K."/>
            <person name="Benny G.L."/>
            <person name="Smith M.E."/>
            <person name="James T.Y."/>
            <person name="Grigoriev I.V."/>
        </authorList>
    </citation>
    <scope>NUCLEOTIDE SEQUENCE [LARGE SCALE GENOMIC DNA]</scope>
    <source>
        <strain evidence="5">CSF55</strain>
    </source>
</reference>
<name>A0A075B3R7_ROZAC</name>
<dbReference type="STRING" id="988480.A0A075B3R7"/>
<accession>A0A075B3R7</accession>
<dbReference type="Proteomes" id="UP000030755">
    <property type="component" value="Unassembled WGS sequence"/>
</dbReference>
<dbReference type="OMA" id="WESKPRY"/>
<proteinExistence type="predicted"/>
<keyword evidence="4" id="KW-1185">Reference proteome</keyword>
<protein>
    <submittedName>
        <fullName evidence="2">Uncharacterized protein</fullName>
    </submittedName>
</protein>
<gene>
    <name evidence="2" type="ORF">O9G_005038</name>
    <name evidence="3" type="ORF">ROZALSC1DRAFT_27308</name>
</gene>
<feature type="region of interest" description="Disordered" evidence="1">
    <location>
        <begin position="265"/>
        <end position="289"/>
    </location>
</feature>
<evidence type="ECO:0000313" key="2">
    <source>
        <dbReference type="EMBL" id="EPZ37072.1"/>
    </source>
</evidence>
<organism evidence="2 4">
    <name type="scientific">Rozella allomycis (strain CSF55)</name>
    <dbReference type="NCBI Taxonomy" id="988480"/>
    <lineage>
        <taxon>Eukaryota</taxon>
        <taxon>Fungi</taxon>
        <taxon>Fungi incertae sedis</taxon>
        <taxon>Cryptomycota</taxon>
        <taxon>Cryptomycota incertae sedis</taxon>
        <taxon>Rozella</taxon>
    </lineage>
</organism>
<feature type="compositionally biased region" description="Basic and acidic residues" evidence="1">
    <location>
        <begin position="97"/>
        <end position="183"/>
    </location>
</feature>
<dbReference type="AlphaFoldDB" id="A0A075B3R7"/>
<reference evidence="2 4" key="1">
    <citation type="journal article" date="2013" name="Curr. Biol.">
        <title>Shared signatures of parasitism and phylogenomics unite Cryptomycota and microsporidia.</title>
        <authorList>
            <person name="James T.Y."/>
            <person name="Pelin A."/>
            <person name="Bonen L."/>
            <person name="Ahrendt S."/>
            <person name="Sain D."/>
            <person name="Corradi N."/>
            <person name="Stajich J.E."/>
        </authorList>
    </citation>
    <scope>NUCLEOTIDE SEQUENCE [LARGE SCALE GENOMIC DNA]</scope>
    <source>
        <strain evidence="2">CSF55</strain>
        <strain evidence="2">CSF55</strain>
    </source>
</reference>
<evidence type="ECO:0000313" key="4">
    <source>
        <dbReference type="Proteomes" id="UP000030755"/>
    </source>
</evidence>
<reference evidence="3" key="3">
    <citation type="submission" date="2018-08" db="EMBL/GenBank/DDBJ databases">
        <title>Leveraging single-cell genomics to expand the Fungal Tree of Life.</title>
        <authorList>
            <consortium name="DOE Joint Genome Institute"/>
            <person name="Ahrendt S.R."/>
            <person name="Quandt C.A."/>
            <person name="Ciobanu D."/>
            <person name="Clum A."/>
            <person name="Salamov A."/>
            <person name="Andreopoulos B."/>
            <person name="Cheng J.-F."/>
            <person name="Woyke T."/>
            <person name="Pelin A."/>
            <person name="Henrissat B."/>
            <person name="Reynolds N."/>
            <person name="Benny G.L."/>
            <person name="Smith M.E."/>
            <person name="James T.Y."/>
            <person name="Grigoriev I.V."/>
        </authorList>
    </citation>
    <scope>NUCLEOTIDE SEQUENCE</scope>
    <source>
        <strain evidence="3">CSF55</strain>
    </source>
</reference>
<dbReference type="EMBL" id="KE560353">
    <property type="protein sequence ID" value="EPZ37072.1"/>
    <property type="molecule type" value="Genomic_DNA"/>
</dbReference>
<dbReference type="Proteomes" id="UP000281549">
    <property type="component" value="Unassembled WGS sequence"/>
</dbReference>
<dbReference type="OrthoDB" id="5418055at2759"/>
<feature type="compositionally biased region" description="Basic and acidic residues" evidence="1">
    <location>
        <begin position="276"/>
        <end position="289"/>
    </location>
</feature>
<evidence type="ECO:0000313" key="3">
    <source>
        <dbReference type="EMBL" id="RKP21272.1"/>
    </source>
</evidence>